<evidence type="ECO:0000313" key="2">
    <source>
        <dbReference type="Proteomes" id="UP001283361"/>
    </source>
</evidence>
<comment type="caution">
    <text evidence="1">The sequence shown here is derived from an EMBL/GenBank/DDBJ whole genome shotgun (WGS) entry which is preliminary data.</text>
</comment>
<protein>
    <submittedName>
        <fullName evidence="1">Uncharacterized protein</fullName>
    </submittedName>
</protein>
<sequence length="56" mass="6261">KRPPSYRELIHLDAADSEGWAEPGTNWGPFNWSAIECWTRRTGPENESGGSDGDKQ</sequence>
<proteinExistence type="predicted"/>
<keyword evidence="2" id="KW-1185">Reference proteome</keyword>
<feature type="non-terminal residue" evidence="1">
    <location>
        <position position="1"/>
    </location>
</feature>
<dbReference type="AlphaFoldDB" id="A0AAE1EAE7"/>
<evidence type="ECO:0000313" key="1">
    <source>
        <dbReference type="EMBL" id="KAK3799787.1"/>
    </source>
</evidence>
<reference evidence="1" key="1">
    <citation type="journal article" date="2023" name="G3 (Bethesda)">
        <title>A reference genome for the long-term kleptoplast-retaining sea slug Elysia crispata morphotype clarki.</title>
        <authorList>
            <person name="Eastman K.E."/>
            <person name="Pendleton A.L."/>
            <person name="Shaikh M.A."/>
            <person name="Suttiyut T."/>
            <person name="Ogas R."/>
            <person name="Tomko P."/>
            <person name="Gavelis G."/>
            <person name="Widhalm J.R."/>
            <person name="Wisecaver J.H."/>
        </authorList>
    </citation>
    <scope>NUCLEOTIDE SEQUENCE</scope>
    <source>
        <strain evidence="1">ECLA1</strain>
    </source>
</reference>
<dbReference type="EMBL" id="JAWDGP010000534">
    <property type="protein sequence ID" value="KAK3799787.1"/>
    <property type="molecule type" value="Genomic_DNA"/>
</dbReference>
<dbReference type="Proteomes" id="UP001283361">
    <property type="component" value="Unassembled WGS sequence"/>
</dbReference>
<organism evidence="1 2">
    <name type="scientific">Elysia crispata</name>
    <name type="common">lettuce slug</name>
    <dbReference type="NCBI Taxonomy" id="231223"/>
    <lineage>
        <taxon>Eukaryota</taxon>
        <taxon>Metazoa</taxon>
        <taxon>Spiralia</taxon>
        <taxon>Lophotrochozoa</taxon>
        <taxon>Mollusca</taxon>
        <taxon>Gastropoda</taxon>
        <taxon>Heterobranchia</taxon>
        <taxon>Euthyneura</taxon>
        <taxon>Panpulmonata</taxon>
        <taxon>Sacoglossa</taxon>
        <taxon>Placobranchoidea</taxon>
        <taxon>Plakobranchidae</taxon>
        <taxon>Elysia</taxon>
    </lineage>
</organism>
<gene>
    <name evidence="1" type="ORF">RRG08_048512</name>
</gene>
<name>A0AAE1EAE7_9GAST</name>
<accession>A0AAE1EAE7</accession>